<proteinExistence type="predicted"/>
<feature type="domain" description="Protein kinase" evidence="16">
    <location>
        <begin position="287"/>
        <end position="562"/>
    </location>
</feature>
<evidence type="ECO:0000313" key="17">
    <source>
        <dbReference type="EMBL" id="KAL3640760.1"/>
    </source>
</evidence>
<evidence type="ECO:0000256" key="13">
    <source>
        <dbReference type="SAM" id="Coils"/>
    </source>
</evidence>
<gene>
    <name evidence="17" type="ORF">CASFOL_015728</name>
</gene>
<dbReference type="Gene3D" id="1.10.510.10">
    <property type="entry name" value="Transferase(Phosphotransferase) domain 1"/>
    <property type="match status" value="1"/>
</dbReference>
<dbReference type="PROSITE" id="PS00108">
    <property type="entry name" value="PROTEIN_KINASE_ST"/>
    <property type="match status" value="1"/>
</dbReference>
<dbReference type="GO" id="GO:0005886">
    <property type="term" value="C:plasma membrane"/>
    <property type="evidence" value="ECO:0007669"/>
    <property type="project" value="UniProtKB-ARBA"/>
</dbReference>
<reference evidence="18" key="1">
    <citation type="journal article" date="2024" name="IScience">
        <title>Strigolactones Initiate the Formation of Haustorium-like Structures in Castilleja.</title>
        <authorList>
            <person name="Buerger M."/>
            <person name="Peterson D."/>
            <person name="Chory J."/>
        </authorList>
    </citation>
    <scope>NUCLEOTIDE SEQUENCE [LARGE SCALE GENOMIC DNA]</scope>
</reference>
<keyword evidence="5 15" id="KW-0732">Signal</keyword>
<feature type="signal peptide" evidence="15">
    <location>
        <begin position="1"/>
        <end position="23"/>
    </location>
</feature>
<feature type="chain" id="PRO_5044756955" description="Protein kinase domain-containing protein" evidence="15">
    <location>
        <begin position="24"/>
        <end position="594"/>
    </location>
</feature>
<dbReference type="CDD" id="cd14066">
    <property type="entry name" value="STKc_IRAK"/>
    <property type="match status" value="1"/>
</dbReference>
<dbReference type="PROSITE" id="PS00107">
    <property type="entry name" value="PROTEIN_KINASE_ATP"/>
    <property type="match status" value="1"/>
</dbReference>
<keyword evidence="11" id="KW-0325">Glycoprotein</keyword>
<evidence type="ECO:0000256" key="10">
    <source>
        <dbReference type="ARBA" id="ARBA00023136"/>
    </source>
</evidence>
<dbReference type="InterPro" id="IPR000719">
    <property type="entry name" value="Prot_kinase_dom"/>
</dbReference>
<dbReference type="SMART" id="SM00220">
    <property type="entry name" value="S_TKc"/>
    <property type="match status" value="1"/>
</dbReference>
<keyword evidence="10 14" id="KW-0472">Membrane</keyword>
<evidence type="ECO:0000256" key="2">
    <source>
        <dbReference type="ARBA" id="ARBA00022527"/>
    </source>
</evidence>
<dbReference type="Proteomes" id="UP001632038">
    <property type="component" value="Unassembled WGS sequence"/>
</dbReference>
<evidence type="ECO:0000256" key="12">
    <source>
        <dbReference type="PROSITE-ProRule" id="PRU10141"/>
    </source>
</evidence>
<keyword evidence="18" id="KW-1185">Reference proteome</keyword>
<evidence type="ECO:0000256" key="5">
    <source>
        <dbReference type="ARBA" id="ARBA00022729"/>
    </source>
</evidence>
<accession>A0ABD3DEJ9</accession>
<evidence type="ECO:0000256" key="15">
    <source>
        <dbReference type="SAM" id="SignalP"/>
    </source>
</evidence>
<evidence type="ECO:0000256" key="11">
    <source>
        <dbReference type="ARBA" id="ARBA00023180"/>
    </source>
</evidence>
<dbReference type="InterPro" id="IPR017441">
    <property type="entry name" value="Protein_kinase_ATP_BS"/>
</dbReference>
<dbReference type="PANTHER" id="PTHR46008">
    <property type="entry name" value="LEAF RUST 10 DISEASE-RESISTANCE LOCUS RECEPTOR-LIKE PROTEIN KINASE-LIKE 1.4"/>
    <property type="match status" value="1"/>
</dbReference>
<organism evidence="17 18">
    <name type="scientific">Castilleja foliolosa</name>
    <dbReference type="NCBI Taxonomy" id="1961234"/>
    <lineage>
        <taxon>Eukaryota</taxon>
        <taxon>Viridiplantae</taxon>
        <taxon>Streptophyta</taxon>
        <taxon>Embryophyta</taxon>
        <taxon>Tracheophyta</taxon>
        <taxon>Spermatophyta</taxon>
        <taxon>Magnoliopsida</taxon>
        <taxon>eudicotyledons</taxon>
        <taxon>Gunneridae</taxon>
        <taxon>Pentapetalae</taxon>
        <taxon>asterids</taxon>
        <taxon>lamiids</taxon>
        <taxon>Lamiales</taxon>
        <taxon>Orobanchaceae</taxon>
        <taxon>Pedicularideae</taxon>
        <taxon>Castillejinae</taxon>
        <taxon>Castilleja</taxon>
    </lineage>
</organism>
<feature type="coiled-coil region" evidence="13">
    <location>
        <begin position="311"/>
        <end position="338"/>
    </location>
</feature>
<dbReference type="InterPro" id="IPR001245">
    <property type="entry name" value="Ser-Thr/Tyr_kinase_cat_dom"/>
</dbReference>
<keyword evidence="13" id="KW-0175">Coiled coil</keyword>
<dbReference type="PROSITE" id="PS50011">
    <property type="entry name" value="PROTEIN_KINASE_DOM"/>
    <property type="match status" value="1"/>
</dbReference>
<keyword evidence="2" id="KW-0723">Serine/threonine-protein kinase</keyword>
<keyword evidence="9 14" id="KW-1133">Transmembrane helix</keyword>
<keyword evidence="8 12" id="KW-0067">ATP-binding</keyword>
<dbReference type="PANTHER" id="PTHR46008:SF2">
    <property type="entry name" value="LEAF RUST 10 DISEASE-RESISTANCE LOCUS RECEPTOR-LIKE PROTEIN KINASE-LIKE 1.4"/>
    <property type="match status" value="1"/>
</dbReference>
<keyword evidence="3" id="KW-0808">Transferase</keyword>
<dbReference type="Pfam" id="PF07714">
    <property type="entry name" value="PK_Tyr_Ser-Thr"/>
    <property type="match status" value="1"/>
</dbReference>
<keyword evidence="7" id="KW-0418">Kinase</keyword>
<dbReference type="EMBL" id="JAVIJP010000017">
    <property type="protein sequence ID" value="KAL3640760.1"/>
    <property type="molecule type" value="Genomic_DNA"/>
</dbReference>
<dbReference type="GO" id="GO:0004674">
    <property type="term" value="F:protein serine/threonine kinase activity"/>
    <property type="evidence" value="ECO:0007669"/>
    <property type="project" value="UniProtKB-KW"/>
</dbReference>
<dbReference type="GO" id="GO:0005524">
    <property type="term" value="F:ATP binding"/>
    <property type="evidence" value="ECO:0007669"/>
    <property type="project" value="UniProtKB-UniRule"/>
</dbReference>
<feature type="transmembrane region" description="Helical" evidence="14">
    <location>
        <begin position="224"/>
        <end position="244"/>
    </location>
</feature>
<dbReference type="AlphaFoldDB" id="A0ABD3DEJ9"/>
<keyword evidence="4 14" id="KW-0812">Transmembrane</keyword>
<dbReference type="FunFam" id="1.10.510.10:FF:000161">
    <property type="entry name" value="Wall-associated receptor kinase-like 20"/>
    <property type="match status" value="1"/>
</dbReference>
<evidence type="ECO:0000256" key="3">
    <source>
        <dbReference type="ARBA" id="ARBA00022679"/>
    </source>
</evidence>
<sequence length="594" mass="66332">MNMELYMPLLVIIILLLITNSNSQNSCLPQTCNGLNIKSPFWISGPQNLNCGRPGFKVTCNDNKPLININGDDFVIIDIFYKNDSFLLARRDVFGGVIRCPTPQRNFSVSGTRFSYGPATSDLFFFYNCTAPFGKQTYGVDCASDAERHSFAVFHVELLKHWNYSVESCRPPVNAAVEDDALDKLLRMNYTTILKKGFILQWNCSGCAGAFPGRGLNSRLKIEIALGASALTIIVMCLIILTIYHRKRQANSSLASSSSHPSFKKDLEHPGILIFDYHALEKSTDHFNPKLEVGDGGYGAVYKGKLTDGRIVAVKRLYENHNRRVEQFINEVEILARLRHQNLVSLYGCTSRHSKELLLVYEYIPNGTLADHLHGPRAEPGSLSWAARLNIAVETASALSYLHASDVIHRDVKSGNILLDNNFNVKVADFGLSRFVPVDVTHVSTGPQGTPGYVDPEYNEYYQLTEKSDVYSFGVVLIELISSKTAVDITRKRDEIYLAKMAISKIQNDALHELVDEHIGFDSDCDVRGMIVGVAELAFRCVQNTKNTRPRMEDVLRVLEEIRNGGYGTDVSNVRLSDDIPLVYVSTNSDATYD</sequence>
<dbReference type="SUPFAM" id="SSF56112">
    <property type="entry name" value="Protein kinase-like (PK-like)"/>
    <property type="match status" value="1"/>
</dbReference>
<evidence type="ECO:0000313" key="18">
    <source>
        <dbReference type="Proteomes" id="UP001632038"/>
    </source>
</evidence>
<dbReference type="InterPro" id="IPR008271">
    <property type="entry name" value="Ser/Thr_kinase_AS"/>
</dbReference>
<evidence type="ECO:0000259" key="16">
    <source>
        <dbReference type="PROSITE" id="PS50011"/>
    </source>
</evidence>
<feature type="binding site" evidence="12">
    <location>
        <position position="315"/>
    </location>
    <ligand>
        <name>ATP</name>
        <dbReference type="ChEBI" id="CHEBI:30616"/>
    </ligand>
</feature>
<evidence type="ECO:0000256" key="9">
    <source>
        <dbReference type="ARBA" id="ARBA00022989"/>
    </source>
</evidence>
<evidence type="ECO:0000256" key="4">
    <source>
        <dbReference type="ARBA" id="ARBA00022692"/>
    </source>
</evidence>
<dbReference type="InterPro" id="IPR011009">
    <property type="entry name" value="Kinase-like_dom_sf"/>
</dbReference>
<protein>
    <recommendedName>
        <fullName evidence="16">Protein kinase domain-containing protein</fullName>
    </recommendedName>
</protein>
<name>A0ABD3DEJ9_9LAMI</name>
<evidence type="ECO:0000256" key="7">
    <source>
        <dbReference type="ARBA" id="ARBA00022777"/>
    </source>
</evidence>
<comment type="subcellular location">
    <subcellularLocation>
        <location evidence="1">Membrane</location>
        <topology evidence="1">Single-pass membrane protein</topology>
    </subcellularLocation>
</comment>
<evidence type="ECO:0000256" key="6">
    <source>
        <dbReference type="ARBA" id="ARBA00022741"/>
    </source>
</evidence>
<dbReference type="Pfam" id="PF13947">
    <property type="entry name" value="GUB_WAK_bind"/>
    <property type="match status" value="1"/>
</dbReference>
<evidence type="ECO:0000256" key="14">
    <source>
        <dbReference type="SAM" id="Phobius"/>
    </source>
</evidence>
<evidence type="ECO:0000256" key="1">
    <source>
        <dbReference type="ARBA" id="ARBA00004167"/>
    </source>
</evidence>
<dbReference type="InterPro" id="IPR025287">
    <property type="entry name" value="WAK_GUB"/>
</dbReference>
<evidence type="ECO:0000256" key="8">
    <source>
        <dbReference type="ARBA" id="ARBA00022840"/>
    </source>
</evidence>
<dbReference type="Gene3D" id="3.30.200.20">
    <property type="entry name" value="Phosphorylase Kinase, domain 1"/>
    <property type="match status" value="1"/>
</dbReference>
<comment type="caution">
    <text evidence="17">The sequence shown here is derived from an EMBL/GenBank/DDBJ whole genome shotgun (WGS) entry which is preliminary data.</text>
</comment>
<keyword evidence="6 12" id="KW-0547">Nucleotide-binding</keyword>